<organism evidence="1 2">
    <name type="scientific">Vaccinium darrowii</name>
    <dbReference type="NCBI Taxonomy" id="229202"/>
    <lineage>
        <taxon>Eukaryota</taxon>
        <taxon>Viridiplantae</taxon>
        <taxon>Streptophyta</taxon>
        <taxon>Embryophyta</taxon>
        <taxon>Tracheophyta</taxon>
        <taxon>Spermatophyta</taxon>
        <taxon>Magnoliopsida</taxon>
        <taxon>eudicotyledons</taxon>
        <taxon>Gunneridae</taxon>
        <taxon>Pentapetalae</taxon>
        <taxon>asterids</taxon>
        <taxon>Ericales</taxon>
        <taxon>Ericaceae</taxon>
        <taxon>Vaccinioideae</taxon>
        <taxon>Vaccinieae</taxon>
        <taxon>Vaccinium</taxon>
    </lineage>
</organism>
<sequence length="133" mass="14463">MSGSGMNMHQKMMNSPMTFSWGKKSTESLTSYLLDLGSVFLLSMLVECLSHTRFINSIANDVVAGLLQSVLYGVRIGLAYLVMLLVMSCNVGIFLAAVAGFSAGFLLFGSRVFRKSETVGMYQKSTDLPPLNC</sequence>
<protein>
    <submittedName>
        <fullName evidence="1">Uncharacterized protein</fullName>
    </submittedName>
</protein>
<accession>A0ACB7XE29</accession>
<comment type="caution">
    <text evidence="1">The sequence shown here is derived from an EMBL/GenBank/DDBJ whole genome shotgun (WGS) entry which is preliminary data.</text>
</comment>
<reference evidence="1 2" key="1">
    <citation type="journal article" date="2021" name="Hortic Res">
        <title>High-quality reference genome and annotation aids understanding of berry development for evergreen blueberry (Vaccinium darrowii).</title>
        <authorList>
            <person name="Yu J."/>
            <person name="Hulse-Kemp A.M."/>
            <person name="Babiker E."/>
            <person name="Staton M."/>
        </authorList>
    </citation>
    <scope>NUCLEOTIDE SEQUENCE [LARGE SCALE GENOMIC DNA]</scope>
    <source>
        <strain evidence="2">cv. NJ 8807/NJ 8810</strain>
        <tissue evidence="1">Young leaf</tissue>
    </source>
</reference>
<gene>
    <name evidence="1" type="ORF">Vadar_033552</name>
</gene>
<name>A0ACB7XE29_9ERIC</name>
<evidence type="ECO:0000313" key="1">
    <source>
        <dbReference type="EMBL" id="KAH7838998.1"/>
    </source>
</evidence>
<evidence type="ECO:0000313" key="2">
    <source>
        <dbReference type="Proteomes" id="UP000828048"/>
    </source>
</evidence>
<dbReference type="EMBL" id="CM037156">
    <property type="protein sequence ID" value="KAH7838998.1"/>
    <property type="molecule type" value="Genomic_DNA"/>
</dbReference>
<keyword evidence="2" id="KW-1185">Reference proteome</keyword>
<proteinExistence type="predicted"/>
<dbReference type="Proteomes" id="UP000828048">
    <property type="component" value="Chromosome 6"/>
</dbReference>